<evidence type="ECO:0000256" key="5">
    <source>
        <dbReference type="SAM" id="Phobius"/>
    </source>
</evidence>
<keyword evidence="4 5" id="KW-0472">Membrane</keyword>
<proteinExistence type="predicted"/>
<evidence type="ECO:0000313" key="6">
    <source>
        <dbReference type="EMBL" id="QEK39789.1"/>
    </source>
</evidence>
<feature type="transmembrane region" description="Helical" evidence="5">
    <location>
        <begin position="28"/>
        <end position="47"/>
    </location>
</feature>
<dbReference type="Pfam" id="PF02674">
    <property type="entry name" value="Colicin_V"/>
    <property type="match status" value="1"/>
</dbReference>
<keyword evidence="2 5" id="KW-0812">Transmembrane</keyword>
<feature type="transmembrane region" description="Helical" evidence="5">
    <location>
        <begin position="92"/>
        <end position="119"/>
    </location>
</feature>
<dbReference type="GO" id="GO:0016020">
    <property type="term" value="C:membrane"/>
    <property type="evidence" value="ECO:0007669"/>
    <property type="project" value="UniProtKB-SubCell"/>
</dbReference>
<dbReference type="AlphaFoldDB" id="A0A5C0UJ18"/>
<accession>A0A5C0UJ18</accession>
<evidence type="ECO:0000256" key="2">
    <source>
        <dbReference type="ARBA" id="ARBA00022692"/>
    </source>
</evidence>
<gene>
    <name evidence="6" type="ORF">FZC37_02535</name>
</gene>
<keyword evidence="3 5" id="KW-1133">Transmembrane helix</keyword>
<comment type="subcellular location">
    <subcellularLocation>
        <location evidence="1">Membrane</location>
        <topology evidence="1">Multi-pass membrane protein</topology>
    </subcellularLocation>
</comment>
<dbReference type="Proteomes" id="UP000323844">
    <property type="component" value="Chromosome"/>
</dbReference>
<dbReference type="RefSeq" id="WP_148952150.1">
    <property type="nucleotide sequence ID" value="NZ_CP043312.1"/>
</dbReference>
<dbReference type="KEGG" id="snay:FZC37_02535"/>
<evidence type="ECO:0000256" key="1">
    <source>
        <dbReference type="ARBA" id="ARBA00004141"/>
    </source>
</evidence>
<evidence type="ECO:0000256" key="3">
    <source>
        <dbReference type="ARBA" id="ARBA00022989"/>
    </source>
</evidence>
<keyword evidence="7" id="KW-1185">Reference proteome</keyword>
<reference evidence="6 7" key="1">
    <citation type="submission" date="2019-08" db="EMBL/GenBank/DDBJ databases">
        <title>Highly reduced genomes of protist endosymbionts show evolutionary convergence.</title>
        <authorList>
            <person name="George E."/>
            <person name="Husnik F."/>
            <person name="Tashyreva D."/>
            <person name="Prokopchuk G."/>
            <person name="Horak A."/>
            <person name="Kwong W.K."/>
            <person name="Lukes J."/>
            <person name="Keeling P.J."/>
        </authorList>
    </citation>
    <scope>NUCLEOTIDE SEQUENCE [LARGE SCALE GENOMIC DNA]</scope>
    <source>
        <strain evidence="6">1621</strain>
    </source>
</reference>
<sequence>MGFDIFSILVLVFSCSMGIWKGGVRTSLSAIFFAITAAIVIMLVPFAKKILSSYIKSEIVLTVTSFVATYIFASIIVSILENIPEVSQPCSIDRIFGCIVGMLKGVTLCTVAFAACVVVSTESYNNAKNAWELVQNVKSASSPKWVKKSVSAEICSTIIWQISSLINTKSLQNFLSKIHF</sequence>
<dbReference type="InterPro" id="IPR003825">
    <property type="entry name" value="Colicin-V_CvpA"/>
</dbReference>
<evidence type="ECO:0000313" key="7">
    <source>
        <dbReference type="Proteomes" id="UP000323844"/>
    </source>
</evidence>
<dbReference type="GO" id="GO:0009403">
    <property type="term" value="P:toxin biosynthetic process"/>
    <property type="evidence" value="ECO:0007669"/>
    <property type="project" value="InterPro"/>
</dbReference>
<organism evidence="6 7">
    <name type="scientific">Candidatus Sneabacter namystus</name>
    <dbReference type="NCBI Taxonomy" id="2601646"/>
    <lineage>
        <taxon>Bacteria</taxon>
        <taxon>Pseudomonadati</taxon>
        <taxon>Pseudomonadota</taxon>
        <taxon>Alphaproteobacteria</taxon>
        <taxon>Rickettsiales</taxon>
        <taxon>Rickettsiaceae</taxon>
        <taxon>Rickettsieae</taxon>
        <taxon>Candidatus Sneabacter</taxon>
    </lineage>
</organism>
<protein>
    <submittedName>
        <fullName evidence="6">CvpA family protein</fullName>
    </submittedName>
</protein>
<evidence type="ECO:0000256" key="4">
    <source>
        <dbReference type="ARBA" id="ARBA00023136"/>
    </source>
</evidence>
<name>A0A5C0UJ18_9RICK</name>
<feature type="transmembrane region" description="Helical" evidence="5">
    <location>
        <begin position="59"/>
        <end position="80"/>
    </location>
</feature>
<dbReference type="OrthoDB" id="8273580at2"/>
<dbReference type="EMBL" id="CP043312">
    <property type="protein sequence ID" value="QEK39789.1"/>
    <property type="molecule type" value="Genomic_DNA"/>
</dbReference>